<keyword evidence="4 7" id="KW-0812">Transmembrane</keyword>
<dbReference type="Gene3D" id="1.20.1250.20">
    <property type="entry name" value="MFS general substrate transporter like domains"/>
    <property type="match status" value="1"/>
</dbReference>
<dbReference type="InterPro" id="IPR011701">
    <property type="entry name" value="MFS"/>
</dbReference>
<feature type="domain" description="Major facilitator superfamily (MFS) profile" evidence="8">
    <location>
        <begin position="42"/>
        <end position="457"/>
    </location>
</feature>
<dbReference type="GO" id="GO:0005886">
    <property type="term" value="C:plasma membrane"/>
    <property type="evidence" value="ECO:0007669"/>
    <property type="project" value="UniProtKB-SubCell"/>
</dbReference>
<feature type="transmembrane region" description="Helical" evidence="7">
    <location>
        <begin position="269"/>
        <end position="290"/>
    </location>
</feature>
<feature type="transmembrane region" description="Helical" evidence="7">
    <location>
        <begin position="366"/>
        <end position="391"/>
    </location>
</feature>
<evidence type="ECO:0000313" key="9">
    <source>
        <dbReference type="EMBL" id="HEG90958.1"/>
    </source>
</evidence>
<dbReference type="InterPro" id="IPR036259">
    <property type="entry name" value="MFS_trans_sf"/>
</dbReference>
<feature type="transmembrane region" description="Helical" evidence="7">
    <location>
        <begin position="336"/>
        <end position="354"/>
    </location>
</feature>
<dbReference type="GO" id="GO:0022857">
    <property type="term" value="F:transmembrane transporter activity"/>
    <property type="evidence" value="ECO:0007669"/>
    <property type="project" value="InterPro"/>
</dbReference>
<evidence type="ECO:0000256" key="3">
    <source>
        <dbReference type="ARBA" id="ARBA00022475"/>
    </source>
</evidence>
<keyword evidence="2" id="KW-0813">Transport</keyword>
<proteinExistence type="predicted"/>
<comment type="caution">
    <text evidence="9">The sequence shown here is derived from an EMBL/GenBank/DDBJ whole genome shotgun (WGS) entry which is preliminary data.</text>
</comment>
<accession>A0A831TAR8</accession>
<dbReference type="Pfam" id="PF07690">
    <property type="entry name" value="MFS_1"/>
    <property type="match status" value="1"/>
</dbReference>
<evidence type="ECO:0000259" key="8">
    <source>
        <dbReference type="PROSITE" id="PS50850"/>
    </source>
</evidence>
<feature type="transmembrane region" description="Helical" evidence="7">
    <location>
        <begin position="434"/>
        <end position="454"/>
    </location>
</feature>
<dbReference type="EMBL" id="DSIY01000144">
    <property type="protein sequence ID" value="HEG90958.1"/>
    <property type="molecule type" value="Genomic_DNA"/>
</dbReference>
<evidence type="ECO:0000256" key="6">
    <source>
        <dbReference type="ARBA" id="ARBA00023136"/>
    </source>
</evidence>
<evidence type="ECO:0000256" key="7">
    <source>
        <dbReference type="SAM" id="Phobius"/>
    </source>
</evidence>
<keyword evidence="6 7" id="KW-0472">Membrane</keyword>
<dbReference type="SUPFAM" id="SSF103473">
    <property type="entry name" value="MFS general substrate transporter"/>
    <property type="match status" value="1"/>
</dbReference>
<keyword evidence="3" id="KW-1003">Cell membrane</keyword>
<feature type="transmembrane region" description="Helical" evidence="7">
    <location>
        <begin position="208"/>
        <end position="229"/>
    </location>
</feature>
<feature type="transmembrane region" description="Helical" evidence="7">
    <location>
        <begin position="138"/>
        <end position="160"/>
    </location>
</feature>
<dbReference type="PANTHER" id="PTHR43266:SF2">
    <property type="entry name" value="MAJOR FACILITATOR SUPERFAMILY (MFS) PROFILE DOMAIN-CONTAINING PROTEIN"/>
    <property type="match status" value="1"/>
</dbReference>
<dbReference type="InterPro" id="IPR020846">
    <property type="entry name" value="MFS_dom"/>
</dbReference>
<feature type="transmembrane region" description="Helical" evidence="7">
    <location>
        <begin position="113"/>
        <end position="132"/>
    </location>
</feature>
<dbReference type="AlphaFoldDB" id="A0A831TAR8"/>
<sequence>MSLPLRKRLPPMLPRAEMQAVEPPRELDGPPGNPLDLLRHRPFLLLWLVQTLSQTGQNMVNFSLLILVRGIVERHAIGQLNTAIGLTVLSFTLPAVLFSPLAGVVADRFNRRTILVLTNALRGVAVGGLLLIEARWSAYLALAVLYAITFVSGAVGQFFGPALASTLPDVAPRRQIIQANALFNLTFTASQLVGFAAAGPLLVKLFGIHTVLSGIIVIFALCALVSLALPPSCPPARAFPNARRLVAQVLGEIREGVHFILASPHLAKAIAYLTIAMATYLMVAVLGPGYVTVVLGLPAEDIAYLVAPAGIGVVLGTVLVPHVAGRLGSVRTTDCALALGGALLLGLALVGWSAEGGPNGVGSAETLVAAGLTGLLGIVNGMILAPGQSLLQAGSPEHVRGRVYATFFTVSNSVAFVPVFFSGALADLFGISEVLGGIGLLLLVIGCWQLLAGLRRG</sequence>
<reference evidence="9" key="1">
    <citation type="journal article" date="2020" name="mSystems">
        <title>Genome- and Community-Level Interaction Insights into Carbon Utilization and Element Cycling Functions of Hydrothermarchaeota in Hydrothermal Sediment.</title>
        <authorList>
            <person name="Zhou Z."/>
            <person name="Liu Y."/>
            <person name="Xu W."/>
            <person name="Pan J."/>
            <person name="Luo Z.H."/>
            <person name="Li M."/>
        </authorList>
    </citation>
    <scope>NUCLEOTIDE SEQUENCE [LARGE SCALE GENOMIC DNA]</scope>
    <source>
        <strain evidence="9">SpSt-210</strain>
    </source>
</reference>
<comment type="subcellular location">
    <subcellularLocation>
        <location evidence="1">Cell membrane</location>
        <topology evidence="1">Multi-pass membrane protein</topology>
    </subcellularLocation>
</comment>
<feature type="transmembrane region" description="Helical" evidence="7">
    <location>
        <begin position="403"/>
        <end position="422"/>
    </location>
</feature>
<organism evidence="9">
    <name type="scientific">Thermorudis peleae</name>
    <dbReference type="NCBI Taxonomy" id="1382356"/>
    <lineage>
        <taxon>Bacteria</taxon>
        <taxon>Pseudomonadati</taxon>
        <taxon>Thermomicrobiota</taxon>
        <taxon>Thermomicrobia</taxon>
        <taxon>Thermomicrobia incertae sedis</taxon>
        <taxon>Thermorudis</taxon>
    </lineage>
</organism>
<evidence type="ECO:0000256" key="5">
    <source>
        <dbReference type="ARBA" id="ARBA00022989"/>
    </source>
</evidence>
<feature type="transmembrane region" description="Helical" evidence="7">
    <location>
        <begin position="181"/>
        <end position="202"/>
    </location>
</feature>
<feature type="transmembrane region" description="Helical" evidence="7">
    <location>
        <begin position="302"/>
        <end position="324"/>
    </location>
</feature>
<evidence type="ECO:0000256" key="2">
    <source>
        <dbReference type="ARBA" id="ARBA00022448"/>
    </source>
</evidence>
<dbReference type="CDD" id="cd06173">
    <property type="entry name" value="MFS_MefA_like"/>
    <property type="match status" value="1"/>
</dbReference>
<name>A0A831TAR8_9BACT</name>
<protein>
    <submittedName>
        <fullName evidence="9">MFS transporter</fullName>
    </submittedName>
</protein>
<evidence type="ECO:0000256" key="1">
    <source>
        <dbReference type="ARBA" id="ARBA00004651"/>
    </source>
</evidence>
<feature type="transmembrane region" description="Helical" evidence="7">
    <location>
        <begin position="84"/>
        <end position="106"/>
    </location>
</feature>
<keyword evidence="5 7" id="KW-1133">Transmembrane helix</keyword>
<dbReference type="PANTHER" id="PTHR43266">
    <property type="entry name" value="MACROLIDE-EFFLUX PROTEIN"/>
    <property type="match status" value="1"/>
</dbReference>
<evidence type="ECO:0000256" key="4">
    <source>
        <dbReference type="ARBA" id="ARBA00022692"/>
    </source>
</evidence>
<dbReference type="PROSITE" id="PS50850">
    <property type="entry name" value="MFS"/>
    <property type="match status" value="1"/>
</dbReference>
<gene>
    <name evidence="9" type="ORF">ENP34_05905</name>
</gene>